<keyword evidence="2" id="KW-0813">Transport</keyword>
<feature type="transmembrane region" description="Helical" evidence="7">
    <location>
        <begin position="481"/>
        <end position="499"/>
    </location>
</feature>
<dbReference type="InterPro" id="IPR036259">
    <property type="entry name" value="MFS_trans_sf"/>
</dbReference>
<feature type="transmembrane region" description="Helical" evidence="7">
    <location>
        <begin position="88"/>
        <end position="106"/>
    </location>
</feature>
<feature type="transmembrane region" description="Helical" evidence="7">
    <location>
        <begin position="176"/>
        <end position="196"/>
    </location>
</feature>
<evidence type="ECO:0000259" key="8">
    <source>
        <dbReference type="PROSITE" id="PS50850"/>
    </source>
</evidence>
<dbReference type="Pfam" id="PF07690">
    <property type="entry name" value="MFS_1"/>
    <property type="match status" value="1"/>
</dbReference>
<accession>A0ABS4UJ09</accession>
<dbReference type="PANTHER" id="PTHR23501">
    <property type="entry name" value="MAJOR FACILITATOR SUPERFAMILY"/>
    <property type="match status" value="1"/>
</dbReference>
<dbReference type="SUPFAM" id="SSF103473">
    <property type="entry name" value="MFS general substrate transporter"/>
    <property type="match status" value="2"/>
</dbReference>
<feature type="transmembrane region" description="Helical" evidence="7">
    <location>
        <begin position="343"/>
        <end position="362"/>
    </location>
</feature>
<evidence type="ECO:0000313" key="10">
    <source>
        <dbReference type="Proteomes" id="UP000755585"/>
    </source>
</evidence>
<name>A0ABS4UJ09_9ACTN</name>
<evidence type="ECO:0000256" key="4">
    <source>
        <dbReference type="ARBA" id="ARBA00022692"/>
    </source>
</evidence>
<evidence type="ECO:0000313" key="9">
    <source>
        <dbReference type="EMBL" id="MBP2351652.1"/>
    </source>
</evidence>
<reference evidence="9 10" key="1">
    <citation type="submission" date="2021-03" db="EMBL/GenBank/DDBJ databases">
        <title>Sequencing the genomes of 1000 actinobacteria strains.</title>
        <authorList>
            <person name="Klenk H.-P."/>
        </authorList>
    </citation>
    <scope>NUCLEOTIDE SEQUENCE [LARGE SCALE GENOMIC DNA]</scope>
    <source>
        <strain evidence="9 10">DSM 18824</strain>
    </source>
</reference>
<dbReference type="InterPro" id="IPR020846">
    <property type="entry name" value="MFS_dom"/>
</dbReference>
<feature type="transmembrane region" description="Helical" evidence="7">
    <location>
        <begin position="118"/>
        <end position="139"/>
    </location>
</feature>
<keyword evidence="4 7" id="KW-0812">Transmembrane</keyword>
<comment type="subcellular location">
    <subcellularLocation>
        <location evidence="1">Cell membrane</location>
        <topology evidence="1">Multi-pass membrane protein</topology>
    </subcellularLocation>
</comment>
<gene>
    <name evidence="9" type="ORF">JOF29_002735</name>
</gene>
<keyword evidence="10" id="KW-1185">Reference proteome</keyword>
<keyword evidence="5 7" id="KW-1133">Transmembrane helix</keyword>
<evidence type="ECO:0000256" key="7">
    <source>
        <dbReference type="SAM" id="Phobius"/>
    </source>
</evidence>
<dbReference type="PRINTS" id="PR01036">
    <property type="entry name" value="TCRTETB"/>
</dbReference>
<evidence type="ECO:0000256" key="6">
    <source>
        <dbReference type="ARBA" id="ARBA00023136"/>
    </source>
</evidence>
<proteinExistence type="predicted"/>
<feature type="transmembrane region" description="Helical" evidence="7">
    <location>
        <begin position="208"/>
        <end position="228"/>
    </location>
</feature>
<keyword evidence="3" id="KW-1003">Cell membrane</keyword>
<evidence type="ECO:0000256" key="3">
    <source>
        <dbReference type="ARBA" id="ARBA00022475"/>
    </source>
</evidence>
<dbReference type="PANTHER" id="PTHR23501:SF197">
    <property type="entry name" value="COMD"/>
    <property type="match status" value="1"/>
</dbReference>
<dbReference type="InterPro" id="IPR004638">
    <property type="entry name" value="EmrB-like"/>
</dbReference>
<feature type="domain" description="Major facilitator superfamily (MFS) profile" evidence="8">
    <location>
        <begin position="23"/>
        <end position="504"/>
    </location>
</feature>
<sequence>MPESTAVAETAKASLNKRSFVLVYVALMVAMLLGALDQTIFSTALPTIVGELHGLQHMAWVTTAYILAATVVMPLYGKLGDLLGRRTVFLAAIGLFTAGSVVAALAQSMGMLVTGRAIQGLGGGGLMILAQAIIADLVPARDRARYMAPIGVVFGLSSVVGPILGRWFTDQHSWRWALWMNVPLGILAIAVALIALRLPKPTGDVNVDYWGSALLIIATSCTVLVATWGGTQYAWTSATIIALAVGAAVSWLAFLLVERRAVEPVIPPRLFRNRTFVITTLVGMITAGIGMFAIIAYLPTYLQMVYGTSATESGLLLLPMIAGLMLTATISGTIISKTGRVKALLAVGTAVVAIAAWLLSTINTATSLWVLCSFMAVAGAGMGLLMQTLVLAAQNEFPAHEVGTVTSSNNFFREIGASVGTAVIGSIFATRLADHLATSAAAGALGAVHDVHAITPSIVRQLPATVRDTIINAYANSLVPLFGYLIPLFLAGWALTFFLKDKQLASNADTDQPGRQSARG</sequence>
<dbReference type="NCBIfam" id="TIGR00711">
    <property type="entry name" value="efflux_EmrB"/>
    <property type="match status" value="1"/>
</dbReference>
<feature type="transmembrane region" description="Helical" evidence="7">
    <location>
        <begin position="21"/>
        <end position="45"/>
    </location>
</feature>
<dbReference type="Gene3D" id="1.20.1720.10">
    <property type="entry name" value="Multidrug resistance protein D"/>
    <property type="match status" value="1"/>
</dbReference>
<dbReference type="InterPro" id="IPR011701">
    <property type="entry name" value="MFS"/>
</dbReference>
<comment type="caution">
    <text evidence="9">The sequence shown here is derived from an EMBL/GenBank/DDBJ whole genome shotgun (WGS) entry which is preliminary data.</text>
</comment>
<dbReference type="Gene3D" id="1.20.1250.20">
    <property type="entry name" value="MFS general substrate transporter like domains"/>
    <property type="match status" value="1"/>
</dbReference>
<keyword evidence="6 7" id="KW-0472">Membrane</keyword>
<dbReference type="CDD" id="cd17502">
    <property type="entry name" value="MFS_Azr1_MDR_like"/>
    <property type="match status" value="1"/>
</dbReference>
<feature type="transmembrane region" description="Helical" evidence="7">
    <location>
        <begin position="317"/>
        <end position="336"/>
    </location>
</feature>
<feature type="transmembrane region" description="Helical" evidence="7">
    <location>
        <begin position="276"/>
        <end position="297"/>
    </location>
</feature>
<dbReference type="PROSITE" id="PS50850">
    <property type="entry name" value="MFS"/>
    <property type="match status" value="1"/>
</dbReference>
<feature type="transmembrane region" description="Helical" evidence="7">
    <location>
        <begin position="234"/>
        <end position="256"/>
    </location>
</feature>
<protein>
    <submittedName>
        <fullName evidence="9">EmrB/QacA subfamily drug resistance transporter</fullName>
    </submittedName>
</protein>
<dbReference type="EMBL" id="JAGINT010000001">
    <property type="protein sequence ID" value="MBP2351652.1"/>
    <property type="molecule type" value="Genomic_DNA"/>
</dbReference>
<dbReference type="RefSeq" id="WP_245357572.1">
    <property type="nucleotide sequence ID" value="NZ_BAAAVU010000013.1"/>
</dbReference>
<evidence type="ECO:0000256" key="1">
    <source>
        <dbReference type="ARBA" id="ARBA00004651"/>
    </source>
</evidence>
<dbReference type="Proteomes" id="UP000755585">
    <property type="component" value="Unassembled WGS sequence"/>
</dbReference>
<evidence type="ECO:0000256" key="5">
    <source>
        <dbReference type="ARBA" id="ARBA00022989"/>
    </source>
</evidence>
<feature type="transmembrane region" description="Helical" evidence="7">
    <location>
        <begin position="57"/>
        <end position="76"/>
    </location>
</feature>
<evidence type="ECO:0000256" key="2">
    <source>
        <dbReference type="ARBA" id="ARBA00022448"/>
    </source>
</evidence>
<feature type="transmembrane region" description="Helical" evidence="7">
    <location>
        <begin position="368"/>
        <end position="391"/>
    </location>
</feature>
<feature type="transmembrane region" description="Helical" evidence="7">
    <location>
        <begin position="146"/>
        <end position="164"/>
    </location>
</feature>
<organism evidence="9 10">
    <name type="scientific">Kribbella aluminosa</name>
    <dbReference type="NCBI Taxonomy" id="416017"/>
    <lineage>
        <taxon>Bacteria</taxon>
        <taxon>Bacillati</taxon>
        <taxon>Actinomycetota</taxon>
        <taxon>Actinomycetes</taxon>
        <taxon>Propionibacteriales</taxon>
        <taxon>Kribbellaceae</taxon>
        <taxon>Kribbella</taxon>
    </lineage>
</organism>